<dbReference type="EMBL" id="DSBX01000255">
    <property type="protein sequence ID" value="HDQ99975.1"/>
    <property type="molecule type" value="Genomic_DNA"/>
</dbReference>
<sequence>MRLLVIVMMFPALTLAGFTLGGPEPPTMTIGGQVRFGPALSLDPDPWEVGFENSSASLFFTGRLAGRLDWMVHPSMAGGRFALLECFGEWKPLDLLGVRFGHQKASFGRVHNSSAARLLFAARNPLAAFAPGYQLGVTPTVNMPDGRAAFRFGAYNGTGWGAPHADPWLMYAASLEVTPLGPVPYEESAHRGYETPVFALIPGVWTHRERRAVGVPPVQREYTTTVAGIHAALRADYLALDAVFCRRWVETEVGNGAEVVITDGLSVQGGYAFDGRYEPIARFTMVGLEGAITTLEAGFNWYFGSYASRLGLNFAGVLDGGDGARHDLRLYYEFQF</sequence>
<dbReference type="Gene3D" id="2.40.160.10">
    <property type="entry name" value="Porin"/>
    <property type="match status" value="1"/>
</dbReference>
<reference evidence="1" key="1">
    <citation type="journal article" date="2020" name="mSystems">
        <title>Genome- and Community-Level Interaction Insights into Carbon Utilization and Element Cycling Functions of Hydrothermarchaeota in Hydrothermal Sediment.</title>
        <authorList>
            <person name="Zhou Z."/>
            <person name="Liu Y."/>
            <person name="Xu W."/>
            <person name="Pan J."/>
            <person name="Luo Z.H."/>
            <person name="Li M."/>
        </authorList>
    </citation>
    <scope>NUCLEOTIDE SEQUENCE [LARGE SCALE GENOMIC DNA]</scope>
    <source>
        <strain evidence="1">SpSt-1182</strain>
    </source>
</reference>
<evidence type="ECO:0000313" key="1">
    <source>
        <dbReference type="EMBL" id="HDQ99975.1"/>
    </source>
</evidence>
<protein>
    <submittedName>
        <fullName evidence="1">Uncharacterized protein</fullName>
    </submittedName>
</protein>
<gene>
    <name evidence="1" type="ORF">ENN51_06805</name>
</gene>
<dbReference type="Pfam" id="PF07396">
    <property type="entry name" value="Porin_O_P"/>
    <property type="match status" value="1"/>
</dbReference>
<dbReference type="InterPro" id="IPR023614">
    <property type="entry name" value="Porin_dom_sf"/>
</dbReference>
<dbReference type="InterPro" id="IPR010870">
    <property type="entry name" value="Porin_O/P"/>
</dbReference>
<name>A0A7V0T6A7_UNCW3</name>
<organism evidence="1">
    <name type="scientific">candidate division WOR-3 bacterium</name>
    <dbReference type="NCBI Taxonomy" id="2052148"/>
    <lineage>
        <taxon>Bacteria</taxon>
        <taxon>Bacteria division WOR-3</taxon>
    </lineage>
</organism>
<comment type="caution">
    <text evidence="1">The sequence shown here is derived from an EMBL/GenBank/DDBJ whole genome shotgun (WGS) entry which is preliminary data.</text>
</comment>
<dbReference type="Proteomes" id="UP000885672">
    <property type="component" value="Unassembled WGS sequence"/>
</dbReference>
<dbReference type="AlphaFoldDB" id="A0A7V0T6A7"/>
<accession>A0A7V0T6A7</accession>
<proteinExistence type="predicted"/>